<accession>A0ABN2K6L3</accession>
<organism evidence="2 3">
    <name type="scientific">Nostocoides vanveenii</name>
    <dbReference type="NCBI Taxonomy" id="330835"/>
    <lineage>
        <taxon>Bacteria</taxon>
        <taxon>Bacillati</taxon>
        <taxon>Actinomycetota</taxon>
        <taxon>Actinomycetes</taxon>
        <taxon>Micrococcales</taxon>
        <taxon>Intrasporangiaceae</taxon>
        <taxon>Nostocoides</taxon>
    </lineage>
</organism>
<evidence type="ECO:0000256" key="1">
    <source>
        <dbReference type="SAM" id="MobiDB-lite"/>
    </source>
</evidence>
<dbReference type="EMBL" id="BAAAPN010000019">
    <property type="protein sequence ID" value="GAA1749458.1"/>
    <property type="molecule type" value="Genomic_DNA"/>
</dbReference>
<feature type="region of interest" description="Disordered" evidence="1">
    <location>
        <begin position="43"/>
        <end position="62"/>
    </location>
</feature>
<sequence>MITIEADRGEHGWFSLSGRIKQHNIVLVACQIRDGRRPVRHLSHLPRPAEPEPVEHVGAAKG</sequence>
<dbReference type="Proteomes" id="UP001501475">
    <property type="component" value="Unassembled WGS sequence"/>
</dbReference>
<gene>
    <name evidence="2" type="ORF">GCM10009810_07320</name>
</gene>
<evidence type="ECO:0008006" key="4">
    <source>
        <dbReference type="Google" id="ProtNLM"/>
    </source>
</evidence>
<comment type="caution">
    <text evidence="2">The sequence shown here is derived from an EMBL/GenBank/DDBJ whole genome shotgun (WGS) entry which is preliminary data.</text>
</comment>
<keyword evidence="3" id="KW-1185">Reference proteome</keyword>
<evidence type="ECO:0000313" key="2">
    <source>
        <dbReference type="EMBL" id="GAA1749458.1"/>
    </source>
</evidence>
<reference evidence="2 3" key="1">
    <citation type="journal article" date="2019" name="Int. J. Syst. Evol. Microbiol.">
        <title>The Global Catalogue of Microorganisms (GCM) 10K type strain sequencing project: providing services to taxonomists for standard genome sequencing and annotation.</title>
        <authorList>
            <consortium name="The Broad Institute Genomics Platform"/>
            <consortium name="The Broad Institute Genome Sequencing Center for Infectious Disease"/>
            <person name="Wu L."/>
            <person name="Ma J."/>
        </authorList>
    </citation>
    <scope>NUCLEOTIDE SEQUENCE [LARGE SCALE GENOMIC DNA]</scope>
    <source>
        <strain evidence="2 3">JCM 15591</strain>
    </source>
</reference>
<proteinExistence type="predicted"/>
<name>A0ABN2K6L3_9MICO</name>
<protein>
    <recommendedName>
        <fullName evidence="4">Transposase</fullName>
    </recommendedName>
</protein>
<evidence type="ECO:0000313" key="3">
    <source>
        <dbReference type="Proteomes" id="UP001501475"/>
    </source>
</evidence>